<accession>A0ABT2I715</accession>
<keyword evidence="2" id="KW-1185">Reference proteome</keyword>
<organism evidence="1 2">
    <name type="scientific">Novosphingobium mangrovi</name>
    <name type="common">ex Huang et al. 2023</name>
    <dbReference type="NCBI Taxonomy" id="2976432"/>
    <lineage>
        <taxon>Bacteria</taxon>
        <taxon>Pseudomonadati</taxon>
        <taxon>Pseudomonadota</taxon>
        <taxon>Alphaproteobacteria</taxon>
        <taxon>Sphingomonadales</taxon>
        <taxon>Sphingomonadaceae</taxon>
        <taxon>Novosphingobium</taxon>
    </lineage>
</organism>
<gene>
    <name evidence="1" type="ORF">NZK81_13635</name>
</gene>
<comment type="caution">
    <text evidence="1">The sequence shown here is derived from an EMBL/GenBank/DDBJ whole genome shotgun (WGS) entry which is preliminary data.</text>
</comment>
<reference evidence="1" key="1">
    <citation type="submission" date="2022-09" db="EMBL/GenBank/DDBJ databases">
        <title>Novosphingobium sp. Nov., a polycyclic aromatic hydrocarbon-degrading bacterium isolated form mangrove sediments in HongKong.</title>
        <authorList>
            <person name="Hu Z."/>
        </authorList>
    </citation>
    <scope>NUCLEOTIDE SEQUENCE</scope>
    <source>
        <strain evidence="1">HK4-1</strain>
    </source>
</reference>
<proteinExistence type="predicted"/>
<protein>
    <recommendedName>
        <fullName evidence="3">DGQHR domain-containing protein</fullName>
    </recommendedName>
</protein>
<name>A0ABT2I715_9SPHN</name>
<evidence type="ECO:0000313" key="2">
    <source>
        <dbReference type="Proteomes" id="UP001165583"/>
    </source>
</evidence>
<dbReference type="RefSeq" id="WP_260046674.1">
    <property type="nucleotide sequence ID" value="NZ_JANZXA010000009.1"/>
</dbReference>
<evidence type="ECO:0008006" key="3">
    <source>
        <dbReference type="Google" id="ProtNLM"/>
    </source>
</evidence>
<evidence type="ECO:0000313" key="1">
    <source>
        <dbReference type="EMBL" id="MCT2400596.1"/>
    </source>
</evidence>
<dbReference type="Proteomes" id="UP001165583">
    <property type="component" value="Unassembled WGS sequence"/>
</dbReference>
<dbReference type="EMBL" id="JANZXA010000009">
    <property type="protein sequence ID" value="MCT2400596.1"/>
    <property type="molecule type" value="Genomic_DNA"/>
</dbReference>
<sequence length="537" mass="59634">MILSGILHSTLGGFTVIRGVAPLGELARCSRFDPAYQRNLIETHRDEIEQFLADRQFLFFPEVVLSASLQFDFDKARGRAVDPLGDIFSGKGFTSNINGLKITVQHPKLPKAMETVGGANAPTLVYLDLPEEFLATDDDIKLFRIDGNHRLSAVSETKPGEANYGLETPFCVVLHQDRLLARQFEKVVFHNINAKQIPLTSEENLRLILEDGPEALFRDNALLENPSFGPAYLLARKLLPDLDGKFLTGLTKHLENRYTLALGLTQYLSTKDAALAAVASTEDVDAQIPRLRDAIKRANAMYEQSPHAQLRDAACLGVLTATVHFALKEEGVQLPAFALWMRNNRIDRLKPTGTTKGLGYHYHLGQTQAIDASSLVEVFESIQTARSREVFVSMEFGDHTSAVYKAIEEAIGKTNATHELEALDLALKPVRIDRVSKGHSFTIDSEILRIIDGSGLLIADLTQGNKNVYHEVGFMMGLNKGRGGEQDNFILIADQSKLQGDSDIGFNLRAWQQLRFNDTLDLVAKLVDALENYYKLK</sequence>